<organism evidence="8 9">
    <name type="scientific">Mesopusillimonas faecipullorum</name>
    <dbReference type="NCBI Taxonomy" id="2755040"/>
    <lineage>
        <taxon>Bacteria</taxon>
        <taxon>Pseudomonadati</taxon>
        <taxon>Pseudomonadota</taxon>
        <taxon>Betaproteobacteria</taxon>
        <taxon>Burkholderiales</taxon>
        <taxon>Alcaligenaceae</taxon>
        <taxon>Mesopusillimonas</taxon>
    </lineage>
</organism>
<comment type="caution">
    <text evidence="8">The sequence shown here is derived from an EMBL/GenBank/DDBJ whole genome shotgun (WGS) entry which is preliminary data.</text>
</comment>
<dbReference type="PANTHER" id="PTHR30055">
    <property type="entry name" value="HTH-TYPE TRANSCRIPTIONAL REGULATOR RUTR"/>
    <property type="match status" value="1"/>
</dbReference>
<dbReference type="PANTHER" id="PTHR30055:SF235">
    <property type="entry name" value="TRANSCRIPTIONAL REGULATORY PROTEIN"/>
    <property type="match status" value="1"/>
</dbReference>
<dbReference type="InterPro" id="IPR041586">
    <property type="entry name" value="PsrA_TetR_C"/>
</dbReference>
<evidence type="ECO:0000259" key="7">
    <source>
        <dbReference type="PROSITE" id="PS50977"/>
    </source>
</evidence>
<dbReference type="PROSITE" id="PS01081">
    <property type="entry name" value="HTH_TETR_1"/>
    <property type="match status" value="1"/>
</dbReference>
<dbReference type="Gene3D" id="1.10.357.10">
    <property type="entry name" value="Tetracycline Repressor, domain 2"/>
    <property type="match status" value="1"/>
</dbReference>
<reference evidence="8 9" key="1">
    <citation type="submission" date="2020-07" db="EMBL/GenBank/DDBJ databases">
        <title>Pusillimonas sp. nov., isolated from poultry manure in Taiwan.</title>
        <authorList>
            <person name="Lin S.-Y."/>
            <person name="Tang Y.-S."/>
            <person name="Young C.-C."/>
        </authorList>
    </citation>
    <scope>NUCLEOTIDE SEQUENCE [LARGE SCALE GENOMIC DNA]</scope>
    <source>
        <strain evidence="8 9">CC-YST705</strain>
    </source>
</reference>
<sequence>MHGASSAPHSSRKPVKRDRPGRPEGSGDNASERILDAAEEEFAQTGYTGTSLRVIAEKAAVTQALISYYFGSKYELYEAVFIRRGSLISDQRMELLRELQESAEPVTVEKLVHAFLGPALALRAIPAGRRFLRLQARLHTEPAEISYKLRKQAYDASTRAYVERLQEMFPDTPMRDLFWRVALMVGAYMYIFSDSHRLNELSQDICNPDDDQEVISQITAFVTSGIQAPPTSTA</sequence>
<dbReference type="EMBL" id="JACDXW010000005">
    <property type="protein sequence ID" value="MCB5364257.1"/>
    <property type="molecule type" value="Genomic_DNA"/>
</dbReference>
<dbReference type="Pfam" id="PF00440">
    <property type="entry name" value="TetR_N"/>
    <property type="match status" value="1"/>
</dbReference>
<feature type="domain" description="HTH tetR-type" evidence="7">
    <location>
        <begin position="28"/>
        <end position="88"/>
    </location>
</feature>
<dbReference type="InterPro" id="IPR001647">
    <property type="entry name" value="HTH_TetR"/>
</dbReference>
<evidence type="ECO:0000256" key="1">
    <source>
        <dbReference type="ARBA" id="ARBA00022491"/>
    </source>
</evidence>
<evidence type="ECO:0000256" key="6">
    <source>
        <dbReference type="SAM" id="MobiDB-lite"/>
    </source>
</evidence>
<dbReference type="PRINTS" id="PR00455">
    <property type="entry name" value="HTHTETR"/>
</dbReference>
<protein>
    <submittedName>
        <fullName evidence="8">TetR/AcrR family transcriptional regulator</fullName>
    </submittedName>
</protein>
<proteinExistence type="predicted"/>
<keyword evidence="9" id="KW-1185">Reference proteome</keyword>
<gene>
    <name evidence="8" type="ORF">H0484_10910</name>
</gene>
<dbReference type="RefSeq" id="WP_226954676.1">
    <property type="nucleotide sequence ID" value="NZ_JACDXW010000005.1"/>
</dbReference>
<dbReference type="Pfam" id="PF17939">
    <property type="entry name" value="TetR_C_30"/>
    <property type="match status" value="1"/>
</dbReference>
<accession>A0ABS8CE02</accession>
<evidence type="ECO:0000256" key="3">
    <source>
        <dbReference type="ARBA" id="ARBA00023125"/>
    </source>
</evidence>
<feature type="region of interest" description="Disordered" evidence="6">
    <location>
        <begin position="1"/>
        <end position="30"/>
    </location>
</feature>
<keyword evidence="3 5" id="KW-0238">DNA-binding</keyword>
<name>A0ABS8CE02_9BURK</name>
<evidence type="ECO:0000256" key="5">
    <source>
        <dbReference type="PROSITE-ProRule" id="PRU00335"/>
    </source>
</evidence>
<keyword evidence="2" id="KW-0805">Transcription regulation</keyword>
<evidence type="ECO:0000313" key="9">
    <source>
        <dbReference type="Proteomes" id="UP000776983"/>
    </source>
</evidence>
<dbReference type="PROSITE" id="PS50977">
    <property type="entry name" value="HTH_TETR_2"/>
    <property type="match status" value="1"/>
</dbReference>
<dbReference type="InterPro" id="IPR050109">
    <property type="entry name" value="HTH-type_TetR-like_transc_reg"/>
</dbReference>
<dbReference type="Proteomes" id="UP000776983">
    <property type="component" value="Unassembled WGS sequence"/>
</dbReference>
<keyword evidence="4" id="KW-0804">Transcription</keyword>
<dbReference type="SUPFAM" id="SSF46689">
    <property type="entry name" value="Homeodomain-like"/>
    <property type="match status" value="1"/>
</dbReference>
<dbReference type="InterPro" id="IPR023772">
    <property type="entry name" value="DNA-bd_HTH_TetR-type_CS"/>
</dbReference>
<feature type="DNA-binding region" description="H-T-H motif" evidence="5">
    <location>
        <begin position="51"/>
        <end position="70"/>
    </location>
</feature>
<dbReference type="SUPFAM" id="SSF48498">
    <property type="entry name" value="Tetracyclin repressor-like, C-terminal domain"/>
    <property type="match status" value="1"/>
</dbReference>
<keyword evidence="1" id="KW-0678">Repressor</keyword>
<dbReference type="InterPro" id="IPR036271">
    <property type="entry name" value="Tet_transcr_reg_TetR-rel_C_sf"/>
</dbReference>
<evidence type="ECO:0000313" key="8">
    <source>
        <dbReference type="EMBL" id="MCB5364257.1"/>
    </source>
</evidence>
<evidence type="ECO:0000256" key="4">
    <source>
        <dbReference type="ARBA" id="ARBA00023163"/>
    </source>
</evidence>
<dbReference type="InterPro" id="IPR009057">
    <property type="entry name" value="Homeodomain-like_sf"/>
</dbReference>
<evidence type="ECO:0000256" key="2">
    <source>
        <dbReference type="ARBA" id="ARBA00023015"/>
    </source>
</evidence>